<evidence type="ECO:0000313" key="4">
    <source>
        <dbReference type="Proteomes" id="UP001583177"/>
    </source>
</evidence>
<evidence type="ECO:0000256" key="1">
    <source>
        <dbReference type="ARBA" id="ARBA00023242"/>
    </source>
</evidence>
<gene>
    <name evidence="3" type="ORF">Daus18300_002802</name>
</gene>
<dbReference type="EMBL" id="JAWRVE010000016">
    <property type="protein sequence ID" value="KAL1876558.1"/>
    <property type="molecule type" value="Genomic_DNA"/>
</dbReference>
<accession>A0ABR3XKP7</accession>
<evidence type="ECO:0000259" key="2">
    <source>
        <dbReference type="Pfam" id="PF04082"/>
    </source>
</evidence>
<reference evidence="3 4" key="1">
    <citation type="journal article" date="2024" name="IMA Fungus">
        <title>IMA Genome - F19 : A genome assembly and annotation guide to empower mycologists, including annotated draft genome sequences of Ceratocystis pirilliformis, Diaporthe australafricana, Fusarium ophioides, Paecilomyces lecythidis, and Sporothrix stenoceras.</title>
        <authorList>
            <person name="Aylward J."/>
            <person name="Wilson A.M."/>
            <person name="Visagie C.M."/>
            <person name="Spraker J."/>
            <person name="Barnes I."/>
            <person name="Buitendag C."/>
            <person name="Ceriani C."/>
            <person name="Del Mar Angel L."/>
            <person name="du Plessis D."/>
            <person name="Fuchs T."/>
            <person name="Gasser K."/>
            <person name="Kramer D."/>
            <person name="Li W."/>
            <person name="Munsamy K."/>
            <person name="Piso A."/>
            <person name="Price J.L."/>
            <person name="Sonnekus B."/>
            <person name="Thomas C."/>
            <person name="van der Nest A."/>
            <person name="van Dijk A."/>
            <person name="van Heerden A."/>
            <person name="van Vuuren N."/>
            <person name="Yilmaz N."/>
            <person name="Duong T.A."/>
            <person name="van der Merwe N.A."/>
            <person name="Wingfield M.J."/>
            <person name="Wingfield B.D."/>
        </authorList>
    </citation>
    <scope>NUCLEOTIDE SEQUENCE [LARGE SCALE GENOMIC DNA]</scope>
    <source>
        <strain evidence="3 4">CMW 18300</strain>
    </source>
</reference>
<dbReference type="Pfam" id="PF04082">
    <property type="entry name" value="Fungal_trans"/>
    <property type="match status" value="1"/>
</dbReference>
<dbReference type="PANTHER" id="PTHR47785">
    <property type="entry name" value="ZN(II)2CYS6 TRANSCRIPTION FACTOR (EUROFUNG)-RELATED-RELATED"/>
    <property type="match status" value="1"/>
</dbReference>
<keyword evidence="1" id="KW-0539">Nucleus</keyword>
<sequence length="643" mass="71966">MNYTRKTLKELSSPVISVDIGSGGAMEITLVLPASRQTRTAYTRSSPSIGEYSREVPMSRHILKFPTDYPYSVEPASSSQGVVAERLSRIEALLEEQGQRLNDMAQTEHYAYNSTPASFPSFRSSPQIPAASPLSVSNRSLEAADVSFESAQFLIPPGHTATSIWLLSLPAVQSVIGDFPTAYFHELEESTPLPRPLDLVNPRPINWPSFAPELLEELADAYFRDVSPHLPLFSRRYYDIFLNDFLENGPTEDIETAICLCIWALGSIASHSTEAAIPEHDTGPAQDLGVQFFQPALRIIISKSLWGFKPNLRTCQALFLAGTYFSYLGRPLHSWKMIYTAGLSMAANSDFSRTDQYPNEPGQFHEEHLRMFWCCFTVECDRAATLDVVRSGIEPMGDKMPLPRSVEVSDHDDLIYFVAETAIQRLINRIHSSLYSPENLDITALSETVPAAHNPNLNRLLAISSELDRQLEQYYSSIPITPPITTDPTSNDRRRILNLRYHHARHIIYRLFVLYVASLSHPQPSPISQRSSSRSPTTQLVSLSPMPRIILEKCQVCIQSCEAFLLGAVDILDKRSPYLWSISDGVLACFVVLFLASQSPYLGHLTPELQSLADVVIEKIMKWATPGSAFEAQVRVLDRLLSR</sequence>
<protein>
    <recommendedName>
        <fullName evidence="2">Xylanolytic transcriptional activator regulatory domain-containing protein</fullName>
    </recommendedName>
</protein>
<evidence type="ECO:0000313" key="3">
    <source>
        <dbReference type="EMBL" id="KAL1876558.1"/>
    </source>
</evidence>
<feature type="domain" description="Xylanolytic transcriptional activator regulatory" evidence="2">
    <location>
        <begin position="220"/>
        <end position="380"/>
    </location>
</feature>
<proteinExistence type="predicted"/>
<name>A0ABR3XKP7_9PEZI</name>
<dbReference type="Proteomes" id="UP001583177">
    <property type="component" value="Unassembled WGS sequence"/>
</dbReference>
<organism evidence="3 4">
    <name type="scientific">Diaporthe australafricana</name>
    <dbReference type="NCBI Taxonomy" id="127596"/>
    <lineage>
        <taxon>Eukaryota</taxon>
        <taxon>Fungi</taxon>
        <taxon>Dikarya</taxon>
        <taxon>Ascomycota</taxon>
        <taxon>Pezizomycotina</taxon>
        <taxon>Sordariomycetes</taxon>
        <taxon>Sordariomycetidae</taxon>
        <taxon>Diaporthales</taxon>
        <taxon>Diaporthaceae</taxon>
        <taxon>Diaporthe</taxon>
    </lineage>
</organism>
<dbReference type="CDD" id="cd12148">
    <property type="entry name" value="fungal_TF_MHR"/>
    <property type="match status" value="1"/>
</dbReference>
<comment type="caution">
    <text evidence="3">The sequence shown here is derived from an EMBL/GenBank/DDBJ whole genome shotgun (WGS) entry which is preliminary data.</text>
</comment>
<dbReference type="InterPro" id="IPR007219">
    <property type="entry name" value="XnlR_reg_dom"/>
</dbReference>
<keyword evidence="4" id="KW-1185">Reference proteome</keyword>
<dbReference type="InterPro" id="IPR053181">
    <property type="entry name" value="EcdB-like_regulator"/>
</dbReference>